<dbReference type="Proteomes" id="UP000738349">
    <property type="component" value="Unassembled WGS sequence"/>
</dbReference>
<dbReference type="OrthoDB" id="5620at2759"/>
<reference evidence="1" key="1">
    <citation type="journal article" date="2021" name="Nat. Commun.">
        <title>Genetic determinants of endophytism in the Arabidopsis root mycobiome.</title>
        <authorList>
            <person name="Mesny F."/>
            <person name="Miyauchi S."/>
            <person name="Thiergart T."/>
            <person name="Pickel B."/>
            <person name="Atanasova L."/>
            <person name="Karlsson M."/>
            <person name="Huettel B."/>
            <person name="Barry K.W."/>
            <person name="Haridas S."/>
            <person name="Chen C."/>
            <person name="Bauer D."/>
            <person name="Andreopoulos W."/>
            <person name="Pangilinan J."/>
            <person name="LaButti K."/>
            <person name="Riley R."/>
            <person name="Lipzen A."/>
            <person name="Clum A."/>
            <person name="Drula E."/>
            <person name="Henrissat B."/>
            <person name="Kohler A."/>
            <person name="Grigoriev I.V."/>
            <person name="Martin F.M."/>
            <person name="Hacquard S."/>
        </authorList>
    </citation>
    <scope>NUCLEOTIDE SEQUENCE</scope>
    <source>
        <strain evidence="1">MPI-CAGE-AT-0147</strain>
    </source>
</reference>
<evidence type="ECO:0000313" key="1">
    <source>
        <dbReference type="EMBL" id="KAH7177070.1"/>
    </source>
</evidence>
<dbReference type="EMBL" id="JAGMUV010000001">
    <property type="protein sequence ID" value="KAH7177070.1"/>
    <property type="molecule type" value="Genomic_DNA"/>
</dbReference>
<dbReference type="AlphaFoldDB" id="A0A9P9JNR1"/>
<comment type="caution">
    <text evidence="1">The sequence shown here is derived from an EMBL/GenBank/DDBJ whole genome shotgun (WGS) entry which is preliminary data.</text>
</comment>
<sequence>MAQKSTQSPESCGEIQFVEMKNPADVSWRRAVRSHTARGHYRKARQREVLQHRHLAQQRRHLTQVGSIPPEPLLPIRSADPFGTLVLPTTRFESYLLDHYVRYVAVNANVCHHVTEKDYIRTGYRTHWVQLAITHRGLLSSIFLSACRSLAALQNGGPYVERALEYKGACIGAVNEDVSKDNQSINSATIATALALAADSYIMNELVAAEQHCNAVEVMVRMEGGFKALQMDKFVRTLVKWFSVNPEVAQRHHGKNVWEGLEDLLNEV</sequence>
<name>A0A9P9JNR1_9HYPO</name>
<proteinExistence type="predicted"/>
<gene>
    <name evidence="1" type="ORF">EDB81DRAFT_773956</name>
</gene>
<evidence type="ECO:0000313" key="2">
    <source>
        <dbReference type="Proteomes" id="UP000738349"/>
    </source>
</evidence>
<dbReference type="PANTHER" id="PTHR37540">
    <property type="entry name" value="TRANSCRIPTION FACTOR (ACR-2), PUTATIVE-RELATED-RELATED"/>
    <property type="match status" value="1"/>
</dbReference>
<organism evidence="1 2">
    <name type="scientific">Dactylonectria macrodidyma</name>
    <dbReference type="NCBI Taxonomy" id="307937"/>
    <lineage>
        <taxon>Eukaryota</taxon>
        <taxon>Fungi</taxon>
        <taxon>Dikarya</taxon>
        <taxon>Ascomycota</taxon>
        <taxon>Pezizomycotina</taxon>
        <taxon>Sordariomycetes</taxon>
        <taxon>Hypocreomycetidae</taxon>
        <taxon>Hypocreales</taxon>
        <taxon>Nectriaceae</taxon>
        <taxon>Dactylonectria</taxon>
    </lineage>
</organism>
<dbReference type="PANTHER" id="PTHR37540:SF5">
    <property type="entry name" value="TRANSCRIPTION FACTOR DOMAIN-CONTAINING PROTEIN"/>
    <property type="match status" value="1"/>
</dbReference>
<protein>
    <submittedName>
        <fullName evidence="1">Uncharacterized protein</fullName>
    </submittedName>
</protein>
<accession>A0A9P9JNR1</accession>
<keyword evidence="2" id="KW-1185">Reference proteome</keyword>